<dbReference type="InterPro" id="IPR036005">
    <property type="entry name" value="Creatinase/aminopeptidase-like"/>
</dbReference>
<feature type="domain" description="Creatinase N-terminal" evidence="2">
    <location>
        <begin position="16"/>
        <end position="160"/>
    </location>
</feature>
<dbReference type="CDD" id="cd01066">
    <property type="entry name" value="APP_MetAP"/>
    <property type="match status" value="1"/>
</dbReference>
<keyword evidence="4" id="KW-1185">Reference proteome</keyword>
<dbReference type="PANTHER" id="PTHR46112">
    <property type="entry name" value="AMINOPEPTIDASE"/>
    <property type="match status" value="1"/>
</dbReference>
<accession>A0ABM6IJL8</accession>
<evidence type="ECO:0000259" key="1">
    <source>
        <dbReference type="Pfam" id="PF00557"/>
    </source>
</evidence>
<evidence type="ECO:0000313" key="3">
    <source>
        <dbReference type="EMBL" id="AQS49153.1"/>
    </source>
</evidence>
<dbReference type="Pfam" id="PF00557">
    <property type="entry name" value="Peptidase_M24"/>
    <property type="match status" value="1"/>
</dbReference>
<reference evidence="3 4" key="1">
    <citation type="submission" date="2017-01" db="EMBL/GenBank/DDBJ databases">
        <title>The complete genome sequence of a sulfur-oxidizing marine bacterium Thioclava sp. 25B10_4T.</title>
        <authorList>
            <person name="Liu Y."/>
            <person name="Lai Q."/>
            <person name="Shao Z."/>
        </authorList>
    </citation>
    <scope>NUCLEOTIDE SEQUENCE [LARGE SCALE GENOMIC DNA]</scope>
    <source>
        <strain evidence="3 4">25B10_4</strain>
    </source>
</reference>
<dbReference type="SUPFAM" id="SSF53092">
    <property type="entry name" value="Creatinase/prolidase N-terminal domain"/>
    <property type="match status" value="1"/>
</dbReference>
<dbReference type="Pfam" id="PF01321">
    <property type="entry name" value="Creatinase_N"/>
    <property type="match status" value="1"/>
</dbReference>
<dbReference type="InterPro" id="IPR029149">
    <property type="entry name" value="Creatin/AminoP/Spt16_N"/>
</dbReference>
<dbReference type="Gene3D" id="3.90.230.10">
    <property type="entry name" value="Creatinase/methionine aminopeptidase superfamily"/>
    <property type="match status" value="1"/>
</dbReference>
<evidence type="ECO:0000313" key="4">
    <source>
        <dbReference type="Proteomes" id="UP000185622"/>
    </source>
</evidence>
<sequence length="394" mass="44462">MPIENVHFSELEFSRRIALVRAAMAQREIDILFITNPSNQFWLTGYDGWSFYTHQGVILPMEGAPYWWGRFMDSNGARRTVWMEEENILHYNDAMVQSDIMHPMEDLASHLRIMGYGKARIGVEMETYFYTAKAHAVLFEGLPEATLLDASVLVNWQRLIKSDEELRFMRRAARISELVIQRAVELAEPGLRKHDLVGELYKTAVQGEEDSWGDYPAIVPMLPSGPDASAPHLTWNGEALKAGEATFVEQSGCYRRYHAPLSRTIFLGKPPQHVLDASEALTEGLNAGIEVARAGNRACDIARALNVELAKVGIERPNRAGYAVGCSYPPDWGEHTVSIRDTDETILEPGMTFHFMPGLWMDDWGMETTETILITEDGPAEPLCNIERKLFVKD</sequence>
<proteinExistence type="predicted"/>
<dbReference type="RefSeq" id="WP_075774146.1">
    <property type="nucleotide sequence ID" value="NZ_CP019437.1"/>
</dbReference>
<dbReference type="InterPro" id="IPR000587">
    <property type="entry name" value="Creatinase_N"/>
</dbReference>
<dbReference type="SUPFAM" id="SSF55920">
    <property type="entry name" value="Creatinase/aminopeptidase"/>
    <property type="match status" value="1"/>
</dbReference>
<name>A0ABM6IJL8_9RHOB</name>
<feature type="domain" description="Peptidase M24" evidence="1">
    <location>
        <begin position="168"/>
        <end position="376"/>
    </location>
</feature>
<dbReference type="Gene3D" id="3.40.350.10">
    <property type="entry name" value="Creatinase/prolidase N-terminal domain"/>
    <property type="match status" value="1"/>
</dbReference>
<dbReference type="PANTHER" id="PTHR46112:SF2">
    <property type="entry name" value="XAA-PRO AMINOPEPTIDASE P-RELATED"/>
    <property type="match status" value="1"/>
</dbReference>
<organism evidence="3 4">
    <name type="scientific">Thioclava nitratireducens</name>
    <dbReference type="NCBI Taxonomy" id="1915078"/>
    <lineage>
        <taxon>Bacteria</taxon>
        <taxon>Pseudomonadati</taxon>
        <taxon>Pseudomonadota</taxon>
        <taxon>Alphaproteobacteria</taxon>
        <taxon>Rhodobacterales</taxon>
        <taxon>Paracoccaceae</taxon>
        <taxon>Thioclava</taxon>
    </lineage>
</organism>
<dbReference type="InterPro" id="IPR050659">
    <property type="entry name" value="Peptidase_M24B"/>
</dbReference>
<keyword evidence="3" id="KW-0378">Hydrolase</keyword>
<protein>
    <submittedName>
        <fullName evidence="3">Ectoine hydrolase DoeA</fullName>
    </submittedName>
</protein>
<dbReference type="Proteomes" id="UP000185622">
    <property type="component" value="Chromosome"/>
</dbReference>
<dbReference type="EMBL" id="CP019437">
    <property type="protein sequence ID" value="AQS49153.1"/>
    <property type="molecule type" value="Genomic_DNA"/>
</dbReference>
<dbReference type="InterPro" id="IPR000994">
    <property type="entry name" value="Pept_M24"/>
</dbReference>
<evidence type="ECO:0000259" key="2">
    <source>
        <dbReference type="Pfam" id="PF01321"/>
    </source>
</evidence>
<dbReference type="GO" id="GO:0016787">
    <property type="term" value="F:hydrolase activity"/>
    <property type="evidence" value="ECO:0007669"/>
    <property type="project" value="UniProtKB-KW"/>
</dbReference>
<gene>
    <name evidence="3" type="ORF">BMG03_16185</name>
</gene>